<organism evidence="5 6">
    <name type="scientific">Trichobilharzia regenti</name>
    <name type="common">Nasal bird schistosome</name>
    <dbReference type="NCBI Taxonomy" id="157069"/>
    <lineage>
        <taxon>Eukaryota</taxon>
        <taxon>Metazoa</taxon>
        <taxon>Spiralia</taxon>
        <taxon>Lophotrochozoa</taxon>
        <taxon>Platyhelminthes</taxon>
        <taxon>Trematoda</taxon>
        <taxon>Digenea</taxon>
        <taxon>Strigeidida</taxon>
        <taxon>Schistosomatoidea</taxon>
        <taxon>Schistosomatidae</taxon>
        <taxon>Trichobilharzia</taxon>
    </lineage>
</organism>
<dbReference type="SUPFAM" id="SSF47473">
    <property type="entry name" value="EF-hand"/>
    <property type="match status" value="1"/>
</dbReference>
<dbReference type="Proteomes" id="UP000050795">
    <property type="component" value="Unassembled WGS sequence"/>
</dbReference>
<keyword evidence="5" id="KW-1185">Reference proteome</keyword>
<evidence type="ECO:0000313" key="5">
    <source>
        <dbReference type="Proteomes" id="UP000050795"/>
    </source>
</evidence>
<protein>
    <recommendedName>
        <fullName evidence="4">EF-hand domain-containing protein</fullName>
    </recommendedName>
</protein>
<dbReference type="Gene3D" id="1.10.238.10">
    <property type="entry name" value="EF-hand"/>
    <property type="match status" value="1"/>
</dbReference>
<dbReference type="PANTHER" id="PTHR23347">
    <property type="entry name" value="COLORECTAL MUTANT CANCER PROTEIN MCC PROTEIN -RELATED"/>
    <property type="match status" value="1"/>
</dbReference>
<feature type="compositionally biased region" description="Gly residues" evidence="3">
    <location>
        <begin position="1269"/>
        <end position="1278"/>
    </location>
</feature>
<feature type="region of interest" description="Disordered" evidence="3">
    <location>
        <begin position="377"/>
        <end position="438"/>
    </location>
</feature>
<feature type="region of interest" description="Disordered" evidence="3">
    <location>
        <begin position="979"/>
        <end position="1033"/>
    </location>
</feature>
<evidence type="ECO:0000313" key="6">
    <source>
        <dbReference type="WBParaSite" id="TREG1_77540.1"/>
    </source>
</evidence>
<feature type="domain" description="EF-hand" evidence="4">
    <location>
        <begin position="20"/>
        <end position="55"/>
    </location>
</feature>
<dbReference type="InterPro" id="IPR018247">
    <property type="entry name" value="EF_Hand_1_Ca_BS"/>
</dbReference>
<accession>A0AA85KBQ9</accession>
<feature type="compositionally biased region" description="Polar residues" evidence="3">
    <location>
        <begin position="1835"/>
        <end position="1894"/>
    </location>
</feature>
<proteinExistence type="predicted"/>
<feature type="compositionally biased region" description="Low complexity" evidence="3">
    <location>
        <begin position="424"/>
        <end position="438"/>
    </location>
</feature>
<name>A0AA85KBQ9_TRIRE</name>
<keyword evidence="1" id="KW-0106">Calcium</keyword>
<dbReference type="GO" id="GO:0005509">
    <property type="term" value="F:calcium ion binding"/>
    <property type="evidence" value="ECO:0007669"/>
    <property type="project" value="InterPro"/>
</dbReference>
<feature type="compositionally biased region" description="Low complexity" evidence="3">
    <location>
        <begin position="1294"/>
        <end position="1315"/>
    </location>
</feature>
<feature type="coiled-coil region" evidence="2">
    <location>
        <begin position="900"/>
        <end position="934"/>
    </location>
</feature>
<dbReference type="PANTHER" id="PTHR23347:SF6">
    <property type="entry name" value="FI17904P1"/>
    <property type="match status" value="1"/>
</dbReference>
<evidence type="ECO:0000256" key="3">
    <source>
        <dbReference type="SAM" id="MobiDB-lite"/>
    </source>
</evidence>
<feature type="compositionally biased region" description="Low complexity" evidence="3">
    <location>
        <begin position="1399"/>
        <end position="1451"/>
    </location>
</feature>
<feature type="region of interest" description="Disordered" evidence="3">
    <location>
        <begin position="1394"/>
        <end position="1451"/>
    </location>
</feature>
<feature type="compositionally biased region" description="Low complexity" evidence="3">
    <location>
        <begin position="1148"/>
        <end position="1166"/>
    </location>
</feature>
<evidence type="ECO:0000256" key="1">
    <source>
        <dbReference type="ARBA" id="ARBA00022837"/>
    </source>
</evidence>
<feature type="region of interest" description="Disordered" evidence="3">
    <location>
        <begin position="1"/>
        <end position="21"/>
    </location>
</feature>
<feature type="region of interest" description="Disordered" evidence="3">
    <location>
        <begin position="136"/>
        <end position="168"/>
    </location>
</feature>
<dbReference type="InterPro" id="IPR002048">
    <property type="entry name" value="EF_hand_dom"/>
</dbReference>
<dbReference type="Pfam" id="PF13499">
    <property type="entry name" value="EF-hand_7"/>
    <property type="match status" value="1"/>
</dbReference>
<feature type="region of interest" description="Disordered" evidence="3">
    <location>
        <begin position="456"/>
        <end position="480"/>
    </location>
</feature>
<evidence type="ECO:0000256" key="2">
    <source>
        <dbReference type="SAM" id="Coils"/>
    </source>
</evidence>
<feature type="compositionally biased region" description="Polar residues" evidence="3">
    <location>
        <begin position="1199"/>
        <end position="1208"/>
    </location>
</feature>
<feature type="compositionally biased region" description="Polar residues" evidence="3">
    <location>
        <begin position="1218"/>
        <end position="1231"/>
    </location>
</feature>
<sequence>MSSVQCVDQKSSGSDSSSTGEEERLKQLFLSCDSNNDGCLNCEDLYDMCRKLNMAECAEEIINTLGANTKGSITFDEFLSCREKVFQMQTEADTVYFTKSNSTQHQNFKQCGTNWPAYTHDRSLGRNQKCVDERSSNPFHKLHENTNLGSSASETSLGNSGAEYDSGAQDLCGEPQSLHLLLQRDFADLYNIVFPFLNNTNVSNNPYKRESHTIPDDSILLPKPNAIENGEDNINNNNNTTKSYTNKELINTINFHSKEKLNNHVKPIKMELSNVQLTSESNPYLTHVRNLFECANTLHIQRTAQLRSEIRDLSHRLQGLQTSRDMSYREIQRLQKEKEQLRNELTNQISRYEDRLTELHSVIAELQRRLKQSESNIIHEVEEFDENEIDDDEEQEEEGGDPVNRSESDKRSGNKRFDNHAKLSSSVNNNSINQYNESNMSEISDTSVDAIMDDDEVAADGGVGPGDDEAGDPHSSNELNKYGKEIGRKYQNSNGLAKNFLMQTTRVYDQLNRNYSLSNKPLTYLSMNKDVHRNNIYNNNNNMYISNNNNNNNNEVPKTSDHDLLVNYETVLSNMQKTQLNCLEQDNNYNNNNNMIDDNQLGDVVCTKSSQTTNATHGSSPMNSTTKIPGMLNDDASLLSSTGSKLHSSSRPIMGLNRSVQMKSIGHNNNNVLYPITSMNQVPATASIQQNNHLLNQMTLNETINKDYNTTNLLPKTNSSDQINPDTGVGGSTTVTTQSTSTAATTTTTGVTEIINTSGQINQSNVYDLPEPEWITQTLKQYYEYNILHSKQNISSGFTIGSCSSATTTTTSGGGAAGGGVPLDFEQSLFDHISTEEMILLESNDHETEDEMTKHYLPSQFSPNALLILLSSLANSSPYPRLSEAFQCAQLIWRRLLTKLARYRADCLVLQANLAEIKSNADHMQCQLNQIEANWSVIVRAVQISESALEISDCLNQLYSTELAVTICRQTQKHLLPKHPFSTISSSTSSSSFHGYSKSSPSNNKVQQQQQTQSHQHQQQQQQSLKKFPSQCQPPSMMLHQPYAVISLTNSTGSEEHDLSNHGQQILQNNFNLNTLKLFRQQAEFLAYTVLDKYETSDGGYEKILPTTCMPNMMMMNAPTMVTTPSVVGATVGGGGGLSHPRGTIANHHQSQQQQQQHPSQSPVSPGVFSIQSAITSSNSLLDNNSVYANSWYVSLNRSRGNNGDQFRQQQQQQQQQTHVNGSFPSMNHPLQQHPIRMNTMNNNPQMRTFLKSYSPHINTNQTMSSTGGNTGNGGGGWETPDSGAGSSSMNEVSSQQQQQLLLGQQSHHHQQPFLNPPFLLSSSTSSLLFGHFYQTYGVNNNINNNNNNSNGSNSNNKLNSQSDLFLFNSLLDNLPPLWTFLAKSSASFYESDLDSSDSSDALGGNTTHTTHQQQHNSNISSQPSQQQQQQHNQTPNTSINPNMNTTSNNTNSYIHLSNWSRIEERKLRTIYCQLINTYKRLKSMLIDLPNFDMSMNHEGVLETSSSFISSYPDGGDLNNPTNKLLSPTTIQQPQQQTDSDRMSRLNQWNSASMNSLRKLPLAVFLENSVLLQELCCVKEECADLKVRVYLLEKELCANRLTLESRAAAERALRAHLDALITEQHNRYSQMLLTNDKQKENSTTAATTTTVVGINQHEIVLLRGQVKNLLQALEALRSSTEIQQVQSEELIDDLKRANSALITAFEKAKRKYTTRIKKLEDHLSSNNNNSSNGFINSPQHVVVASLPMATTIARTTLHTVTTNIAPAATAVATSSSNIIISSTAMGGFDVNNTSKAYTPIDCHNQFTNIHDPSNMMIVNSNSEAYPMYHHPMKGSFTQVPTSDSVDSGRDLSSNQSTTRILPVQLDQQLYQMKSNTQVSRGNNQPMQRSQQCLISSPPPPPPHHHPQH</sequence>
<feature type="compositionally biased region" description="Polar residues" evidence="3">
    <location>
        <begin position="1"/>
        <end position="10"/>
    </location>
</feature>
<dbReference type="PROSITE" id="PS50222">
    <property type="entry name" value="EF_HAND_2"/>
    <property type="match status" value="1"/>
</dbReference>
<feature type="region of interest" description="Disordered" evidence="3">
    <location>
        <begin position="1131"/>
        <end position="1167"/>
    </location>
</feature>
<feature type="compositionally biased region" description="Polar residues" evidence="3">
    <location>
        <begin position="145"/>
        <end position="159"/>
    </location>
</feature>
<dbReference type="InterPro" id="IPR011992">
    <property type="entry name" value="EF-hand-dom_pair"/>
</dbReference>
<feature type="region of interest" description="Disordered" evidence="3">
    <location>
        <begin position="1199"/>
        <end position="1240"/>
    </location>
</feature>
<evidence type="ECO:0000259" key="4">
    <source>
        <dbReference type="PROSITE" id="PS50222"/>
    </source>
</evidence>
<dbReference type="InterPro" id="IPR040171">
    <property type="entry name" value="USBP1-like"/>
</dbReference>
<reference evidence="6" key="2">
    <citation type="submission" date="2023-11" db="UniProtKB">
        <authorList>
            <consortium name="WormBaseParasite"/>
        </authorList>
    </citation>
    <scope>IDENTIFICATION</scope>
</reference>
<feature type="compositionally biased region" description="Low complexity" evidence="3">
    <location>
        <begin position="979"/>
        <end position="1024"/>
    </location>
</feature>
<feature type="region of interest" description="Disordered" evidence="3">
    <location>
        <begin position="1835"/>
        <end position="1908"/>
    </location>
</feature>
<feature type="compositionally biased region" description="Acidic residues" evidence="3">
    <location>
        <begin position="382"/>
        <end position="400"/>
    </location>
</feature>
<feature type="coiled-coil region" evidence="2">
    <location>
        <begin position="1691"/>
        <end position="1722"/>
    </location>
</feature>
<keyword evidence="2" id="KW-0175">Coiled coil</keyword>
<feature type="compositionally biased region" description="Low complexity" evidence="3">
    <location>
        <begin position="1259"/>
        <end position="1268"/>
    </location>
</feature>
<dbReference type="WBParaSite" id="TREG1_77540.1">
    <property type="protein sequence ID" value="TREG1_77540.1"/>
    <property type="gene ID" value="TREG1_77540"/>
</dbReference>
<reference evidence="5" key="1">
    <citation type="submission" date="2022-06" db="EMBL/GenBank/DDBJ databases">
        <authorList>
            <person name="Berger JAMES D."/>
            <person name="Berger JAMES D."/>
        </authorList>
    </citation>
    <scope>NUCLEOTIDE SEQUENCE [LARGE SCALE GENOMIC DNA]</scope>
</reference>
<feature type="region of interest" description="Disordered" evidence="3">
    <location>
        <begin position="1257"/>
        <end position="1315"/>
    </location>
</feature>
<feature type="compositionally biased region" description="Basic and acidic residues" evidence="3">
    <location>
        <begin position="404"/>
        <end position="421"/>
    </location>
</feature>
<dbReference type="PROSITE" id="PS00018">
    <property type="entry name" value="EF_HAND_1"/>
    <property type="match status" value="1"/>
</dbReference>